<reference evidence="2 3" key="2">
    <citation type="submission" date="2024-07" db="EMBL/GenBank/DDBJ databases">
        <authorList>
            <person name="Akdeniz Z."/>
        </authorList>
    </citation>
    <scope>NUCLEOTIDE SEQUENCE [LARGE SCALE GENOMIC DNA]</scope>
</reference>
<gene>
    <name evidence="1" type="ORF">HINF_LOCUS10943</name>
    <name evidence="2" type="ORF">HINF_LOCUS6210</name>
</gene>
<organism evidence="1">
    <name type="scientific">Hexamita inflata</name>
    <dbReference type="NCBI Taxonomy" id="28002"/>
    <lineage>
        <taxon>Eukaryota</taxon>
        <taxon>Metamonada</taxon>
        <taxon>Diplomonadida</taxon>
        <taxon>Hexamitidae</taxon>
        <taxon>Hexamitinae</taxon>
        <taxon>Hexamita</taxon>
    </lineage>
</organism>
<sequence>MKHETQNTLQYIKIYLIISKLFKSNHRFEIELLIVIDNIRMISNLQGRQVIQLNIFIVSDFLRSSICVQFSLKYLFKPGSIKAKENIIIFKTLCLSLYTWKSQKMRYDIEISLRLRYYVTRLDLWIATIYEMKME</sequence>
<evidence type="ECO:0000313" key="2">
    <source>
        <dbReference type="EMBL" id="CAL5980513.1"/>
    </source>
</evidence>
<dbReference type="EMBL" id="CAXDID020000012">
    <property type="protein sequence ID" value="CAL5980513.1"/>
    <property type="molecule type" value="Genomic_DNA"/>
</dbReference>
<dbReference type="EMBL" id="CATOUU010000279">
    <property type="protein sequence ID" value="CAI9923298.1"/>
    <property type="molecule type" value="Genomic_DNA"/>
</dbReference>
<accession>A0AA86NQ88</accession>
<keyword evidence="3" id="KW-1185">Reference proteome</keyword>
<proteinExistence type="predicted"/>
<protein>
    <submittedName>
        <fullName evidence="2">Hypothetical_protein</fullName>
    </submittedName>
</protein>
<comment type="caution">
    <text evidence="1">The sequence shown here is derived from an EMBL/GenBank/DDBJ whole genome shotgun (WGS) entry which is preliminary data.</text>
</comment>
<name>A0AA86NQ88_9EUKA</name>
<evidence type="ECO:0000313" key="3">
    <source>
        <dbReference type="Proteomes" id="UP001642409"/>
    </source>
</evidence>
<evidence type="ECO:0000313" key="1">
    <source>
        <dbReference type="EMBL" id="CAI9923298.1"/>
    </source>
</evidence>
<dbReference type="AlphaFoldDB" id="A0AA86NQ88"/>
<dbReference type="Proteomes" id="UP001642409">
    <property type="component" value="Unassembled WGS sequence"/>
</dbReference>
<reference evidence="1" key="1">
    <citation type="submission" date="2023-06" db="EMBL/GenBank/DDBJ databases">
        <authorList>
            <person name="Kurt Z."/>
        </authorList>
    </citation>
    <scope>NUCLEOTIDE SEQUENCE</scope>
</reference>